<evidence type="ECO:0000256" key="3">
    <source>
        <dbReference type="ARBA" id="ARBA00022737"/>
    </source>
</evidence>
<dbReference type="GO" id="GO:0034657">
    <property type="term" value="C:GID complex"/>
    <property type="evidence" value="ECO:0007669"/>
    <property type="project" value="TreeGrafter"/>
</dbReference>
<dbReference type="PANTHER" id="PTHR22838:SF0">
    <property type="entry name" value="WD REPEAT-CONTAINING PROTEIN 26"/>
    <property type="match status" value="1"/>
</dbReference>
<dbReference type="Proteomes" id="UP000800041">
    <property type="component" value="Unassembled WGS sequence"/>
</dbReference>
<dbReference type="OrthoDB" id="972532at2759"/>
<dbReference type="SUPFAM" id="SSF50978">
    <property type="entry name" value="WD40 repeat-like"/>
    <property type="match status" value="1"/>
</dbReference>
<dbReference type="EMBL" id="ML977140">
    <property type="protein sequence ID" value="KAF1991176.1"/>
    <property type="molecule type" value="Genomic_DNA"/>
</dbReference>
<feature type="repeat" description="WD" evidence="4">
    <location>
        <begin position="347"/>
        <end position="390"/>
    </location>
</feature>
<dbReference type="InterPro" id="IPR001680">
    <property type="entry name" value="WD40_rpt"/>
</dbReference>
<evidence type="ECO:0000313" key="7">
    <source>
        <dbReference type="EMBL" id="KAF1991176.1"/>
    </source>
</evidence>
<sequence>MRHGTSPGTPHANGTSNGFSGPSSNVANGSSASNGTHANGNQSVAAPEPLSSMWHGHDREEVTRILIQGLTDLGYHNSALSLSEESGHQLEGPTVAAFRNSVLQGDWAEAEVLLFGSGSDDTGGVELPGGRAQSPSGISPAANSARRKGLTLKDGADVKEMLFSLREQKYLELLEVALDQKDATLRTPALEVLRCELTPLGQATSRLHAITRAVVFSSSEDLKAQLQWDGAGGASRSRLLSKLSKSISPRVMIPEHRLGSLLTEIKDTWINGCLYHNTADSPSLYVDHVCDPSDVPLAYATELKFHVDEVWFLAWSPDGEWLATSGKDKRVLVYKKKGRTLVLSHTFSDHESGVCYLSWSPDSSKLISCTKEEDSSARVWDINTGDCIMAMNRFAYAVTAAAWAPDGDTIVIGTQDTNEPIGVWSLRTRNKIHTISETDRPLRVYDLALCPDGKRVVVLGETRIIIYELMSKKKLHEWAMDVKLTSLDISRDGTLMLVGMNDSRIQLLDIDTCDVQMTFHGHTQRDFMIRSSFGGAGDGFVISGSEDSRLYIWRTTGQLVASLAGHGAGCVNTAVWNPKYRGLIASASDDKTVRLYVPPMPSSPVSIFELSKWTTDTSPNSSSSSAA</sequence>
<feature type="region of interest" description="Disordered" evidence="5">
    <location>
        <begin position="1"/>
        <end position="52"/>
    </location>
</feature>
<evidence type="ECO:0000256" key="2">
    <source>
        <dbReference type="ARBA" id="ARBA00022574"/>
    </source>
</evidence>
<gene>
    <name evidence="7" type="ORF">K402DRAFT_172697</name>
</gene>
<evidence type="ECO:0000313" key="8">
    <source>
        <dbReference type="Proteomes" id="UP000800041"/>
    </source>
</evidence>
<dbReference type="InterPro" id="IPR006594">
    <property type="entry name" value="LisH"/>
</dbReference>
<feature type="region of interest" description="Disordered" evidence="5">
    <location>
        <begin position="127"/>
        <end position="146"/>
    </location>
</feature>
<keyword evidence="3" id="KW-0677">Repeat</keyword>
<dbReference type="PROSITE" id="PS50897">
    <property type="entry name" value="CTLH"/>
    <property type="match status" value="1"/>
</dbReference>
<feature type="domain" description="CTLH" evidence="6">
    <location>
        <begin position="98"/>
        <end position="181"/>
    </location>
</feature>
<dbReference type="PANTHER" id="PTHR22838">
    <property type="entry name" value="WD REPEAT PROTEIN 26-RELATED"/>
    <property type="match status" value="1"/>
</dbReference>
<keyword evidence="8" id="KW-1185">Reference proteome</keyword>
<dbReference type="Gene3D" id="2.130.10.10">
    <property type="entry name" value="YVTN repeat-like/Quinoprotein amine dehydrogenase"/>
    <property type="match status" value="1"/>
</dbReference>
<dbReference type="GO" id="GO:0043161">
    <property type="term" value="P:proteasome-mediated ubiquitin-dependent protein catabolic process"/>
    <property type="evidence" value="ECO:0007669"/>
    <property type="project" value="TreeGrafter"/>
</dbReference>
<dbReference type="Pfam" id="PF00400">
    <property type="entry name" value="WD40"/>
    <property type="match status" value="3"/>
</dbReference>
<dbReference type="InterPro" id="IPR015943">
    <property type="entry name" value="WD40/YVTN_repeat-like_dom_sf"/>
</dbReference>
<dbReference type="PROSITE" id="PS50082">
    <property type="entry name" value="WD_REPEATS_2"/>
    <property type="match status" value="2"/>
</dbReference>
<dbReference type="InterPro" id="IPR051350">
    <property type="entry name" value="WD_repeat-ST_regulator"/>
</dbReference>
<evidence type="ECO:0000256" key="1">
    <source>
        <dbReference type="ARBA" id="ARBA00002343"/>
    </source>
</evidence>
<dbReference type="AlphaFoldDB" id="A0A6G1HD68"/>
<name>A0A6G1HD68_9PEZI</name>
<dbReference type="InterPro" id="IPR036322">
    <property type="entry name" value="WD40_repeat_dom_sf"/>
</dbReference>
<dbReference type="SMART" id="SM00320">
    <property type="entry name" value="WD40"/>
    <property type="match status" value="7"/>
</dbReference>
<evidence type="ECO:0000256" key="4">
    <source>
        <dbReference type="PROSITE-ProRule" id="PRU00221"/>
    </source>
</evidence>
<reference evidence="7" key="1">
    <citation type="journal article" date="2020" name="Stud. Mycol.">
        <title>101 Dothideomycetes genomes: a test case for predicting lifestyles and emergence of pathogens.</title>
        <authorList>
            <person name="Haridas S."/>
            <person name="Albert R."/>
            <person name="Binder M."/>
            <person name="Bloem J."/>
            <person name="Labutti K."/>
            <person name="Salamov A."/>
            <person name="Andreopoulos B."/>
            <person name="Baker S."/>
            <person name="Barry K."/>
            <person name="Bills G."/>
            <person name="Bluhm B."/>
            <person name="Cannon C."/>
            <person name="Castanera R."/>
            <person name="Culley D."/>
            <person name="Daum C."/>
            <person name="Ezra D."/>
            <person name="Gonzalez J."/>
            <person name="Henrissat B."/>
            <person name="Kuo A."/>
            <person name="Liang C."/>
            <person name="Lipzen A."/>
            <person name="Lutzoni F."/>
            <person name="Magnuson J."/>
            <person name="Mondo S."/>
            <person name="Nolan M."/>
            <person name="Ohm R."/>
            <person name="Pangilinan J."/>
            <person name="Park H.-J."/>
            <person name="Ramirez L."/>
            <person name="Alfaro M."/>
            <person name="Sun H."/>
            <person name="Tritt A."/>
            <person name="Yoshinaga Y."/>
            <person name="Zwiers L.-H."/>
            <person name="Turgeon B."/>
            <person name="Goodwin S."/>
            <person name="Spatafora J."/>
            <person name="Crous P."/>
            <person name="Grigoriev I."/>
        </authorList>
    </citation>
    <scope>NUCLEOTIDE SEQUENCE</scope>
    <source>
        <strain evidence="7">CBS 113979</strain>
    </source>
</reference>
<keyword evidence="2 4" id="KW-0853">WD repeat</keyword>
<protein>
    <submittedName>
        <fullName evidence="7">WD40 repeat-like protein</fullName>
    </submittedName>
</protein>
<evidence type="ECO:0000256" key="5">
    <source>
        <dbReference type="SAM" id="MobiDB-lite"/>
    </source>
</evidence>
<accession>A0A6G1HD68</accession>
<dbReference type="PROSITE" id="PS50896">
    <property type="entry name" value="LISH"/>
    <property type="match status" value="1"/>
</dbReference>
<proteinExistence type="predicted"/>
<dbReference type="Pfam" id="PF23627">
    <property type="entry name" value="LisH_WDR26"/>
    <property type="match status" value="1"/>
</dbReference>
<comment type="function">
    <text evidence="1">Involved in the proteasome-dependent degradation of fructose-1,6-bisphosphatase.</text>
</comment>
<evidence type="ECO:0000259" key="6">
    <source>
        <dbReference type="PROSITE" id="PS50897"/>
    </source>
</evidence>
<organism evidence="7 8">
    <name type="scientific">Aulographum hederae CBS 113979</name>
    <dbReference type="NCBI Taxonomy" id="1176131"/>
    <lineage>
        <taxon>Eukaryota</taxon>
        <taxon>Fungi</taxon>
        <taxon>Dikarya</taxon>
        <taxon>Ascomycota</taxon>
        <taxon>Pezizomycotina</taxon>
        <taxon>Dothideomycetes</taxon>
        <taxon>Pleosporomycetidae</taxon>
        <taxon>Aulographales</taxon>
        <taxon>Aulographaceae</taxon>
    </lineage>
</organism>
<dbReference type="InterPro" id="IPR006595">
    <property type="entry name" value="CTLH_C"/>
</dbReference>
<feature type="compositionally biased region" description="Polar residues" evidence="5">
    <location>
        <begin position="1"/>
        <end position="19"/>
    </location>
</feature>
<feature type="compositionally biased region" description="Low complexity" evidence="5">
    <location>
        <begin position="20"/>
        <end position="35"/>
    </location>
</feature>
<feature type="repeat" description="WD" evidence="4">
    <location>
        <begin position="303"/>
        <end position="344"/>
    </location>
</feature>